<dbReference type="AlphaFoldDB" id="A0A9X0WBF7"/>
<evidence type="ECO:0000313" key="3">
    <source>
        <dbReference type="Proteomes" id="UP001138768"/>
    </source>
</evidence>
<dbReference type="PANTHER" id="PTHR35400">
    <property type="entry name" value="SLR1083 PROTEIN"/>
    <property type="match status" value="1"/>
</dbReference>
<gene>
    <name evidence="2" type="ORF">CKO42_16830</name>
</gene>
<dbReference type="InterPro" id="IPR011335">
    <property type="entry name" value="Restrct_endonuc-II-like"/>
</dbReference>
<dbReference type="EMBL" id="NRRY01000031">
    <property type="protein sequence ID" value="MBK1620075.1"/>
    <property type="molecule type" value="Genomic_DNA"/>
</dbReference>
<dbReference type="Proteomes" id="UP001138768">
    <property type="component" value="Unassembled WGS sequence"/>
</dbReference>
<dbReference type="InterPro" id="IPR012296">
    <property type="entry name" value="Nuclease_put_TT1808"/>
</dbReference>
<evidence type="ECO:0000313" key="2">
    <source>
        <dbReference type="EMBL" id="MBK1620075.1"/>
    </source>
</evidence>
<dbReference type="InterPro" id="IPR008538">
    <property type="entry name" value="Uma2"/>
</dbReference>
<evidence type="ECO:0000259" key="1">
    <source>
        <dbReference type="Pfam" id="PF05685"/>
    </source>
</evidence>
<organism evidence="2 3">
    <name type="scientific">Lamprobacter modestohalophilus</name>
    <dbReference type="NCBI Taxonomy" id="1064514"/>
    <lineage>
        <taxon>Bacteria</taxon>
        <taxon>Pseudomonadati</taxon>
        <taxon>Pseudomonadota</taxon>
        <taxon>Gammaproteobacteria</taxon>
        <taxon>Chromatiales</taxon>
        <taxon>Chromatiaceae</taxon>
        <taxon>Lamprobacter</taxon>
    </lineage>
</organism>
<dbReference type="PANTHER" id="PTHR35400:SF1">
    <property type="entry name" value="SLR1083 PROTEIN"/>
    <property type="match status" value="1"/>
</dbReference>
<dbReference type="CDD" id="cd06260">
    <property type="entry name" value="DUF820-like"/>
    <property type="match status" value="1"/>
</dbReference>
<dbReference type="Pfam" id="PF05685">
    <property type="entry name" value="Uma2"/>
    <property type="match status" value="1"/>
</dbReference>
<reference evidence="2 3" key="1">
    <citation type="journal article" date="2020" name="Microorganisms">
        <title>Osmotic Adaptation and Compatible Solute Biosynthesis of Phototrophic Bacteria as Revealed from Genome Analyses.</title>
        <authorList>
            <person name="Imhoff J.F."/>
            <person name="Rahn T."/>
            <person name="Kunzel S."/>
            <person name="Keller A."/>
            <person name="Neulinger S.C."/>
        </authorList>
    </citation>
    <scope>NUCLEOTIDE SEQUENCE [LARGE SCALE GENOMIC DNA]</scope>
    <source>
        <strain evidence="2 3">DSM 25653</strain>
    </source>
</reference>
<keyword evidence="3" id="KW-1185">Reference proteome</keyword>
<protein>
    <recommendedName>
        <fullName evidence="1">Putative restriction endonuclease domain-containing protein</fullName>
    </recommendedName>
</protein>
<accession>A0A9X0WBF7</accession>
<sequence>MTMSATATAETLYQRHRLSVDDYERMGQADILGEDDRVELIDGEIIDMPPIGSPHGGAVKRIANRLARAFSETDAILAVQDPFRLSDFSEPEPDIALLRPRDDFYAKSHPRPADVLLLIEVAETSLRYDRDKKLPLYARASIPECWLVDLAGQALWIYRDPRSQGYAQVSQAADLSALRPLCLPQAVIDLTGLF</sequence>
<name>A0A9X0WBF7_9GAMM</name>
<dbReference type="Gene3D" id="3.90.1570.10">
    <property type="entry name" value="tt1808, chain A"/>
    <property type="match status" value="1"/>
</dbReference>
<feature type="domain" description="Putative restriction endonuclease" evidence="1">
    <location>
        <begin position="21"/>
        <end position="187"/>
    </location>
</feature>
<comment type="caution">
    <text evidence="2">The sequence shown here is derived from an EMBL/GenBank/DDBJ whole genome shotgun (WGS) entry which is preliminary data.</text>
</comment>
<proteinExistence type="predicted"/>
<dbReference type="SUPFAM" id="SSF52980">
    <property type="entry name" value="Restriction endonuclease-like"/>
    <property type="match status" value="1"/>
</dbReference>